<gene>
    <name evidence="1" type="ORF">P256_00554</name>
</gene>
<dbReference type="Pfam" id="PF12710">
    <property type="entry name" value="HAD"/>
    <property type="match status" value="1"/>
</dbReference>
<organism evidence="1 2">
    <name type="scientific">Acinetobacter nectaris CIP 110549</name>
    <dbReference type="NCBI Taxonomy" id="1392540"/>
    <lineage>
        <taxon>Bacteria</taxon>
        <taxon>Pseudomonadati</taxon>
        <taxon>Pseudomonadota</taxon>
        <taxon>Gammaproteobacteria</taxon>
        <taxon>Moraxellales</taxon>
        <taxon>Moraxellaceae</taxon>
        <taxon>Acinetobacter</taxon>
    </lineage>
</organism>
<dbReference type="PATRIC" id="fig|1392540.3.peg.544"/>
<dbReference type="Proteomes" id="UP000023785">
    <property type="component" value="Unassembled WGS sequence"/>
</dbReference>
<dbReference type="HOGENOM" id="CLU_052657_2_0_6"/>
<dbReference type="GO" id="GO:0016787">
    <property type="term" value="F:hydrolase activity"/>
    <property type="evidence" value="ECO:0007669"/>
    <property type="project" value="UniProtKB-KW"/>
</dbReference>
<dbReference type="PANTHER" id="PTHR43344">
    <property type="entry name" value="PHOSPHOSERINE PHOSPHATASE"/>
    <property type="match status" value="1"/>
</dbReference>
<dbReference type="Gene3D" id="1.20.1440.100">
    <property type="entry name" value="SG protein - dephosphorylation function"/>
    <property type="match status" value="1"/>
</dbReference>
<dbReference type="eggNOG" id="COG0560">
    <property type="taxonomic scope" value="Bacteria"/>
</dbReference>
<sequence length="205" mass="23764">MKKNSLALFDFDGTLYLRDSFTRFIFYVLKSRYVFKKGVALIPWVQKYYLNLYPAPKMRKKLFYTMFEGFEFAHVEADGRNYAKTLLADLNPILWAQLKQHQELGHRVVLVSASIDLYLKPLCDLLGIDLICTKTEVMNGHLTGLYISEDCSGEEKKIQVLKSYPREEYRSIYAYGNTHEDLAMLSIADFPFMVGTDKILPSLSR</sequence>
<dbReference type="Gene3D" id="3.40.50.1000">
    <property type="entry name" value="HAD superfamily/HAD-like"/>
    <property type="match status" value="1"/>
</dbReference>
<evidence type="ECO:0000313" key="2">
    <source>
        <dbReference type="Proteomes" id="UP000023785"/>
    </source>
</evidence>
<dbReference type="SUPFAM" id="SSF56784">
    <property type="entry name" value="HAD-like"/>
    <property type="match status" value="1"/>
</dbReference>
<proteinExistence type="predicted"/>
<evidence type="ECO:0000313" key="1">
    <source>
        <dbReference type="EMBL" id="ESK40114.1"/>
    </source>
</evidence>
<dbReference type="STRING" id="1392540.P256_00554"/>
<name>V2UXR4_9GAMM</name>
<dbReference type="InterPro" id="IPR036412">
    <property type="entry name" value="HAD-like_sf"/>
</dbReference>
<reference evidence="1 2" key="1">
    <citation type="submission" date="2013-10" db="EMBL/GenBank/DDBJ databases">
        <title>The Genome Sequence of Acinetobacter nectaris CIP 110549.</title>
        <authorList>
            <consortium name="The Broad Institute Genomics Platform"/>
            <consortium name="The Broad Institute Genome Sequencing Center for Infectious Disease"/>
            <person name="Cerqueira G."/>
            <person name="Feldgarden M."/>
            <person name="Courvalin P."/>
            <person name="Grillot-Courvalin C."/>
            <person name="Clermont D."/>
            <person name="Rocha E."/>
            <person name="Yoon E.-J."/>
            <person name="Nemec A."/>
            <person name="Young S.K."/>
            <person name="Zeng Q."/>
            <person name="Gargeya S."/>
            <person name="Fitzgerald M."/>
            <person name="Abouelleil A."/>
            <person name="Alvarado L."/>
            <person name="Berlin A.M."/>
            <person name="Chapman S.B."/>
            <person name="Gainer-Dewar J."/>
            <person name="Goldberg J."/>
            <person name="Gnerre S."/>
            <person name="Griggs A."/>
            <person name="Gujja S."/>
            <person name="Hansen M."/>
            <person name="Howarth C."/>
            <person name="Imamovic A."/>
            <person name="Ireland A."/>
            <person name="Larimer J."/>
            <person name="McCowan C."/>
            <person name="Murphy C."/>
            <person name="Pearson M."/>
            <person name="Poon T.W."/>
            <person name="Priest M."/>
            <person name="Roberts A."/>
            <person name="Saif S."/>
            <person name="Shea T."/>
            <person name="Sykes S."/>
            <person name="Wortman J."/>
            <person name="Nusbaum C."/>
            <person name="Birren B."/>
        </authorList>
    </citation>
    <scope>NUCLEOTIDE SEQUENCE [LARGE SCALE GENOMIC DNA]</scope>
    <source>
        <strain evidence="1 2">CIP 110549</strain>
    </source>
</reference>
<dbReference type="NCBIfam" id="TIGR01490">
    <property type="entry name" value="HAD-SF-IB-hyp1"/>
    <property type="match status" value="1"/>
</dbReference>
<dbReference type="EMBL" id="AYER01000003">
    <property type="protein sequence ID" value="ESK40114.1"/>
    <property type="molecule type" value="Genomic_DNA"/>
</dbReference>
<protein>
    <submittedName>
        <fullName evidence="1">HAD hydrolase, family IB</fullName>
    </submittedName>
</protein>
<keyword evidence="2" id="KW-1185">Reference proteome</keyword>
<comment type="caution">
    <text evidence="1">The sequence shown here is derived from an EMBL/GenBank/DDBJ whole genome shotgun (WGS) entry which is preliminary data.</text>
</comment>
<dbReference type="AlphaFoldDB" id="V2UXR4"/>
<dbReference type="InterPro" id="IPR006385">
    <property type="entry name" value="HAD_hydro_SerB1"/>
</dbReference>
<dbReference type="RefSeq" id="WP_023272156.1">
    <property type="nucleotide sequence ID" value="NZ_KI530712.1"/>
</dbReference>
<keyword evidence="1" id="KW-0378">Hydrolase</keyword>
<accession>V2UXR4</accession>
<dbReference type="OrthoDB" id="9784466at2"/>
<dbReference type="NCBIfam" id="TIGR01488">
    <property type="entry name" value="HAD-SF-IB"/>
    <property type="match status" value="1"/>
</dbReference>
<dbReference type="InterPro" id="IPR023214">
    <property type="entry name" value="HAD_sf"/>
</dbReference>
<dbReference type="InterPro" id="IPR050582">
    <property type="entry name" value="HAD-like_SerB"/>
</dbReference>